<organism evidence="4 5">
    <name type="scientific">Spartinivicinus poritis</name>
    <dbReference type="NCBI Taxonomy" id="2994640"/>
    <lineage>
        <taxon>Bacteria</taxon>
        <taxon>Pseudomonadati</taxon>
        <taxon>Pseudomonadota</taxon>
        <taxon>Gammaproteobacteria</taxon>
        <taxon>Oceanospirillales</taxon>
        <taxon>Zooshikellaceae</taxon>
        <taxon>Spartinivicinus</taxon>
    </lineage>
</organism>
<dbReference type="Proteomes" id="UP001528823">
    <property type="component" value="Unassembled WGS sequence"/>
</dbReference>
<evidence type="ECO:0000313" key="5">
    <source>
        <dbReference type="Proteomes" id="UP001528823"/>
    </source>
</evidence>
<keyword evidence="1" id="KW-0677">Repeat</keyword>
<dbReference type="Pfam" id="PF12796">
    <property type="entry name" value="Ank_2"/>
    <property type="match status" value="3"/>
</dbReference>
<feature type="repeat" description="ANK" evidence="3">
    <location>
        <begin position="766"/>
        <end position="794"/>
    </location>
</feature>
<dbReference type="Pfam" id="PF00023">
    <property type="entry name" value="Ank"/>
    <property type="match status" value="2"/>
</dbReference>
<reference evidence="4 5" key="1">
    <citation type="submission" date="2022-11" db="EMBL/GenBank/DDBJ databases">
        <title>Spartinivicinus poritis sp. nov., isolated from scleractinian coral Porites lutea.</title>
        <authorList>
            <person name="Zhang G."/>
            <person name="Cai L."/>
            <person name="Wei Q."/>
        </authorList>
    </citation>
    <scope>NUCLEOTIDE SEQUENCE [LARGE SCALE GENOMIC DNA]</scope>
    <source>
        <strain evidence="4 5">A2-2</strain>
    </source>
</reference>
<feature type="repeat" description="ANK" evidence="3">
    <location>
        <begin position="700"/>
        <end position="732"/>
    </location>
</feature>
<comment type="caution">
    <text evidence="4">The sequence shown here is derived from an EMBL/GenBank/DDBJ whole genome shotgun (WGS) entry which is preliminary data.</text>
</comment>
<keyword evidence="5" id="KW-1185">Reference proteome</keyword>
<evidence type="ECO:0000313" key="4">
    <source>
        <dbReference type="EMBL" id="MDE1463242.1"/>
    </source>
</evidence>
<proteinExistence type="predicted"/>
<sequence length="856" mass="96223">MPQAVSSFSSTFFNNVYQPTYDSNHSRQGLSESESVGIRYRPSLHKDLSSFLHSPDFSKFEQEYRHNLTALKQLAQDWQIDCYQAFTTLENRLFDNPAYFGSMIDTLYGLGKESMDELVRLFQNDQIPLHTRKNALQNLAQGVTVCSEGTLSNILVTARELALAAGGIAESLQYSKEKSIEQIIASFVRKQHNPKKIYEIHYVNSYMNALAKPFGLREIKDRYTSEVTVTSENIKAAYREVFEKLSPRVVIESLLQPLSEEIESAWQQYKTLRGEPASKPISFEDYSADIFTTDEHTSLHQKIETALDQMDRKLGLAPGETHVIKHEDLFILKDDNLSLQSGTTLAVLSLARFLETKNWLSETTELSYFPPNKALEPSWQPNAEIIQRGELFFVQTFEPNSPQQERRLLTVKDLMDLVPDYWPTGREHRDDCINLVSEAINNTRNTKYLLDLPPKFLTVSNQWQRFFDRLNSKQTNDYIDRHTDALANIIKQAPQGTLARGLMSWALNTKNLNCVEHLLTINVSPNTRLEKQQTPLMIAASAGQFDIVETLLVAGAELNLVTIDGKTPAMLAAEYGHADILDLLLTNDKRNVESRDQAGNTPLMLAATQGHIQAIKVLLQHQVRVDSSSSYSRRTTPLMLAAEAGHYKAVELLVKNKASTERLDQYGNTPLMLAAGAGHPEVVNALLKYGADIESYTQPQDYTPLMKAAANGEVAIVALLLRHGANLHAKSWDERTALMHAATNDRGEVIRLLVENKAKFEAEDDEGKTALMIAAEKNSLNAAKVLLELGAKPNHFGLRKTWHPLTLAAKNGHLEMIKLLLENGADIKAHSKLHSAEHYARKHGHLDVAEFLASWK</sequence>
<dbReference type="RefSeq" id="WP_274689583.1">
    <property type="nucleotide sequence ID" value="NZ_JAPMOU010000018.1"/>
</dbReference>
<dbReference type="SMART" id="SM00248">
    <property type="entry name" value="ANK"/>
    <property type="match status" value="10"/>
</dbReference>
<feature type="repeat" description="ANK" evidence="3">
    <location>
        <begin position="633"/>
        <end position="665"/>
    </location>
</feature>
<dbReference type="PRINTS" id="PR01415">
    <property type="entry name" value="ANKYRIN"/>
</dbReference>
<gene>
    <name evidence="4" type="ORF">ORQ98_14850</name>
</gene>
<dbReference type="InterPro" id="IPR036770">
    <property type="entry name" value="Ankyrin_rpt-contain_sf"/>
</dbReference>
<feature type="repeat" description="ANK" evidence="3">
    <location>
        <begin position="598"/>
        <end position="630"/>
    </location>
</feature>
<dbReference type="InterPro" id="IPR002110">
    <property type="entry name" value="Ankyrin_rpt"/>
</dbReference>
<evidence type="ECO:0000256" key="2">
    <source>
        <dbReference type="ARBA" id="ARBA00023043"/>
    </source>
</evidence>
<evidence type="ECO:0000256" key="1">
    <source>
        <dbReference type="ARBA" id="ARBA00022737"/>
    </source>
</evidence>
<evidence type="ECO:0000256" key="3">
    <source>
        <dbReference type="PROSITE-ProRule" id="PRU00023"/>
    </source>
</evidence>
<accession>A0ABT5UCK8</accession>
<protein>
    <submittedName>
        <fullName evidence="4">Ankyrin repeat domain-containing protein</fullName>
    </submittedName>
</protein>
<dbReference type="EMBL" id="JAPMOU010000018">
    <property type="protein sequence ID" value="MDE1463242.1"/>
    <property type="molecule type" value="Genomic_DNA"/>
</dbReference>
<dbReference type="PANTHER" id="PTHR24173">
    <property type="entry name" value="ANKYRIN REPEAT CONTAINING"/>
    <property type="match status" value="1"/>
</dbReference>
<feature type="repeat" description="ANK" evidence="3">
    <location>
        <begin position="733"/>
        <end position="765"/>
    </location>
</feature>
<name>A0ABT5UCK8_9GAMM</name>
<feature type="repeat" description="ANK" evidence="3">
    <location>
        <begin position="666"/>
        <end position="698"/>
    </location>
</feature>
<feature type="repeat" description="ANK" evidence="3">
    <location>
        <begin position="531"/>
        <end position="563"/>
    </location>
</feature>
<dbReference type="SUPFAM" id="SSF48403">
    <property type="entry name" value="Ankyrin repeat"/>
    <property type="match status" value="1"/>
</dbReference>
<dbReference type="PANTHER" id="PTHR24173:SF74">
    <property type="entry name" value="ANKYRIN REPEAT DOMAIN-CONTAINING PROTEIN 16"/>
    <property type="match status" value="1"/>
</dbReference>
<feature type="repeat" description="ANK" evidence="3">
    <location>
        <begin position="800"/>
        <end position="832"/>
    </location>
</feature>
<keyword evidence="2 3" id="KW-0040">ANK repeat</keyword>
<dbReference type="Gene3D" id="1.25.40.20">
    <property type="entry name" value="Ankyrin repeat-containing domain"/>
    <property type="match status" value="5"/>
</dbReference>
<dbReference type="PROSITE" id="PS50088">
    <property type="entry name" value="ANK_REPEAT"/>
    <property type="match status" value="9"/>
</dbReference>
<dbReference type="PROSITE" id="PS50297">
    <property type="entry name" value="ANK_REP_REGION"/>
    <property type="match status" value="8"/>
</dbReference>
<feature type="repeat" description="ANK" evidence="3">
    <location>
        <begin position="564"/>
        <end position="585"/>
    </location>
</feature>